<sequence length="267" mass="29023">MNGETPDPLEFEHALLDAAGAAALVERLHDLDAFWIARHARLPFHTLGATNYYDLTANPARPYARLAVRYNPLLLAQFGALYASVAATLAARLDAAVAYLAETEPDTALPGFHIFGAHAEFAARAEHDVLHGDWFRQRDGDAFPGNPIHVDTAHLALGLDARARLAGEATPLATLSFTLPLALPEAGAGMRLWGFGHEAAPVGDGAHQQARLRHAPTREHAYRSGALFVHSGTRYHQARGFPVVPGQYRITLQGHGVWLGGAWRLFW</sequence>
<dbReference type="AlphaFoldDB" id="A0AAW3F3N4"/>
<evidence type="ECO:0000313" key="1">
    <source>
        <dbReference type="EMBL" id="KGC15113.1"/>
    </source>
</evidence>
<proteinExistence type="predicted"/>
<gene>
    <name evidence="1" type="ORF">DM48_2882</name>
</gene>
<accession>A0AAW3F3N4</accession>
<evidence type="ECO:0000313" key="2">
    <source>
        <dbReference type="Proteomes" id="UP000029590"/>
    </source>
</evidence>
<protein>
    <submittedName>
        <fullName evidence="1">Uncharacterized protein</fullName>
    </submittedName>
</protein>
<reference evidence="1 2" key="1">
    <citation type="submission" date="2014-04" db="EMBL/GenBank/DDBJ databases">
        <authorList>
            <person name="Bishop-Lilly K.A."/>
            <person name="Broomall S.M."/>
            <person name="Chain P.S."/>
            <person name="Chertkov O."/>
            <person name="Coyne S.R."/>
            <person name="Daligault H.E."/>
            <person name="Davenport K.W."/>
            <person name="Erkkila T."/>
            <person name="Frey K.G."/>
            <person name="Gibbons H.S."/>
            <person name="Gu W."/>
            <person name="Jaissle J."/>
            <person name="Johnson S.L."/>
            <person name="Koroleva G.I."/>
            <person name="Ladner J.T."/>
            <person name="Lo C.-C."/>
            <person name="Minogue T.D."/>
            <person name="Munk C."/>
            <person name="Palacios G.F."/>
            <person name="Redden C.L."/>
            <person name="Rosenzweig C.N."/>
            <person name="Scholz M.B."/>
            <person name="Teshima H."/>
            <person name="Xu Y."/>
        </authorList>
    </citation>
    <scope>NUCLEOTIDE SEQUENCE [LARGE SCALE GENOMIC DNA]</scope>
    <source>
        <strain evidence="2">gladioli</strain>
    </source>
</reference>
<dbReference type="EMBL" id="JPGG01000016">
    <property type="protein sequence ID" value="KGC15113.1"/>
    <property type="molecule type" value="Genomic_DNA"/>
</dbReference>
<comment type="caution">
    <text evidence="1">The sequence shown here is derived from an EMBL/GenBank/DDBJ whole genome shotgun (WGS) entry which is preliminary data.</text>
</comment>
<dbReference type="Proteomes" id="UP000029590">
    <property type="component" value="Unassembled WGS sequence"/>
</dbReference>
<name>A0AAW3F3N4_BURGA</name>
<organism evidence="1 2">
    <name type="scientific">Burkholderia gladioli</name>
    <name type="common">Pseudomonas marginata</name>
    <name type="synonym">Phytomonas marginata</name>
    <dbReference type="NCBI Taxonomy" id="28095"/>
    <lineage>
        <taxon>Bacteria</taxon>
        <taxon>Pseudomonadati</taxon>
        <taxon>Pseudomonadota</taxon>
        <taxon>Betaproteobacteria</taxon>
        <taxon>Burkholderiales</taxon>
        <taxon>Burkholderiaceae</taxon>
        <taxon>Burkholderia</taxon>
    </lineage>
</organism>
<dbReference type="KEGG" id="bgo:BM43_4884"/>
<dbReference type="RefSeq" id="WP_036056621.1">
    <property type="nucleotide sequence ID" value="NZ_CADEVY010000002.1"/>
</dbReference>